<dbReference type="GO" id="GO:0008654">
    <property type="term" value="P:phospholipid biosynthetic process"/>
    <property type="evidence" value="ECO:0007669"/>
    <property type="project" value="UniProtKB-KW"/>
</dbReference>
<comment type="pathway">
    <text evidence="11">Membrane lipid metabolism; glycerophospholipid metabolism.</text>
</comment>
<feature type="binding site" evidence="11">
    <location>
        <position position="279"/>
    </location>
    <ligand>
        <name>substrate</name>
    </ligand>
</feature>
<dbReference type="EC" id="1.1.1.261" evidence="11"/>
<dbReference type="CDD" id="cd08173">
    <property type="entry name" value="Gro1PDH"/>
    <property type="match status" value="1"/>
</dbReference>
<dbReference type="GO" id="GO:0106358">
    <property type="term" value="F:glycerol-1-phosphate dehydrogenase (NADP+) activity"/>
    <property type="evidence" value="ECO:0007669"/>
    <property type="project" value="RHEA"/>
</dbReference>
<comment type="catalytic activity">
    <reaction evidence="11">
        <text>sn-glycerol 1-phosphate + NAD(+) = dihydroxyacetone phosphate + NADH + H(+)</text>
        <dbReference type="Rhea" id="RHEA:21412"/>
        <dbReference type="ChEBI" id="CHEBI:15378"/>
        <dbReference type="ChEBI" id="CHEBI:57540"/>
        <dbReference type="ChEBI" id="CHEBI:57642"/>
        <dbReference type="ChEBI" id="CHEBI:57685"/>
        <dbReference type="ChEBI" id="CHEBI:57945"/>
        <dbReference type="EC" id="1.1.1.261"/>
    </reaction>
</comment>
<feature type="binding site" evidence="11">
    <location>
        <position position="148"/>
    </location>
    <ligand>
        <name>substrate</name>
    </ligand>
</feature>
<evidence type="ECO:0000256" key="14">
    <source>
        <dbReference type="PIRSR" id="PIRSR000112-3"/>
    </source>
</evidence>
<dbReference type="PIRSF" id="PIRSF000112">
    <property type="entry name" value="Glycerol_dehydrogenase"/>
    <property type="match status" value="1"/>
</dbReference>
<dbReference type="Gene3D" id="1.20.1090.10">
    <property type="entry name" value="Dehydroquinate synthase-like - alpha domain"/>
    <property type="match status" value="1"/>
</dbReference>
<dbReference type="InterPro" id="IPR023002">
    <property type="entry name" value="G1P_dehydrogenase_arc"/>
</dbReference>
<feature type="binding site" evidence="11">
    <location>
        <position position="195"/>
    </location>
    <ligand>
        <name>substrate</name>
    </ligand>
</feature>
<dbReference type="GO" id="GO:0006650">
    <property type="term" value="P:glycerophospholipid metabolic process"/>
    <property type="evidence" value="ECO:0007669"/>
    <property type="project" value="UniProtKB-UniRule"/>
</dbReference>
<reference evidence="15" key="1">
    <citation type="submission" date="2016-05" db="EMBL/GenBank/DDBJ databases">
        <title>Microbial consortia oxidize butane by reversing methanogenesis.</title>
        <authorList>
            <person name="Laso-Perez R."/>
            <person name="Richter M."/>
            <person name="Wegener G."/>
            <person name="Musat F."/>
        </authorList>
    </citation>
    <scope>NUCLEOTIDE SEQUENCE [LARGE SCALE GENOMIC DNA]</scope>
    <source>
        <strain evidence="15">BOX1</strain>
    </source>
</reference>
<keyword evidence="4 11" id="KW-0862">Zinc</keyword>
<comment type="caution">
    <text evidence="15">The sequence shown here is derived from an EMBL/GenBank/DDBJ whole genome shotgun (WGS) entry which is preliminary data.</text>
</comment>
<evidence type="ECO:0000256" key="8">
    <source>
        <dbReference type="ARBA" id="ARBA00023098"/>
    </source>
</evidence>
<gene>
    <name evidence="11" type="primary">egsA</name>
    <name evidence="15" type="ORF">SBU_000074</name>
</gene>
<keyword evidence="10 11" id="KW-1208">Phospholipid metabolism</keyword>
<accession>A0A1F2P7Y4</accession>
<dbReference type="UniPathway" id="UPA00940"/>
<keyword evidence="6 11" id="KW-0560">Oxidoreductase</keyword>
<evidence type="ECO:0000256" key="9">
    <source>
        <dbReference type="ARBA" id="ARBA00023209"/>
    </source>
</evidence>
<comment type="cofactor">
    <cofactor evidence="11 12">
        <name>Zn(2+)</name>
        <dbReference type="ChEBI" id="CHEBI:29105"/>
    </cofactor>
    <text evidence="11 12">Binds 1 zinc ion per subunit.</text>
</comment>
<dbReference type="AlphaFoldDB" id="A0A1F2P7Y4"/>
<evidence type="ECO:0000256" key="4">
    <source>
        <dbReference type="ARBA" id="ARBA00022833"/>
    </source>
</evidence>
<feature type="binding site" evidence="12">
    <location>
        <position position="291"/>
    </location>
    <ligand>
        <name>glycerol</name>
        <dbReference type="ChEBI" id="CHEBI:17754"/>
    </ligand>
</feature>
<dbReference type="InterPro" id="IPR032837">
    <property type="entry name" value="G1PDH"/>
</dbReference>
<keyword evidence="8 11" id="KW-0443">Lipid metabolism</keyword>
<evidence type="ECO:0000313" key="15">
    <source>
        <dbReference type="EMBL" id="OFV66781.1"/>
    </source>
</evidence>
<keyword evidence="7 11" id="KW-0520">NAD</keyword>
<evidence type="ECO:0000256" key="6">
    <source>
        <dbReference type="ARBA" id="ARBA00023002"/>
    </source>
</evidence>
<dbReference type="InterPro" id="IPR016205">
    <property type="entry name" value="Glycerol_DH"/>
</dbReference>
<comment type="function">
    <text evidence="11">Catalyzes the NAD(P)H-dependent reduction of dihydroxyacetonephosphate (DHAP or glycerone phosphate) to glycerol 1-phosphate (G1P). The G1P thus generated is used as the glycerophosphate backbone of phospholipids in the cellular membranes of Archaea.</text>
</comment>
<keyword evidence="1 11" id="KW-0963">Cytoplasm</keyword>
<evidence type="ECO:0000256" key="5">
    <source>
        <dbReference type="ARBA" id="ARBA00022857"/>
    </source>
</evidence>
<dbReference type="GO" id="GO:0106357">
    <property type="term" value="F:glycerol-1-phosphate dehydrogenase (NAD+) activity"/>
    <property type="evidence" value="ECO:0007669"/>
    <property type="project" value="RHEA"/>
</dbReference>
<keyword evidence="5 11" id="KW-0521">NADP</keyword>
<feature type="binding site" evidence="11">
    <location>
        <position position="291"/>
    </location>
    <ligand>
        <name>Zn(2+)</name>
        <dbReference type="ChEBI" id="CHEBI:29105"/>
        <note>catalytic</note>
    </ligand>
</feature>
<keyword evidence="3 11" id="KW-0479">Metal-binding</keyword>
<keyword evidence="16" id="KW-1185">Reference proteome</keyword>
<feature type="binding site" evidence="12">
    <location>
        <position position="275"/>
    </location>
    <ligand>
        <name>glycerol</name>
        <dbReference type="ChEBI" id="CHEBI:17754"/>
    </ligand>
</feature>
<evidence type="ECO:0000256" key="7">
    <source>
        <dbReference type="ARBA" id="ARBA00023027"/>
    </source>
</evidence>
<sequence length="373" mass="39549">MRSFTGRKPPENHLKAGYISLLSESRAPKWMQLPREILVGHGTIREIGRVCRKLGLSGSAIVVVDDITKKVAGDLVCETLADEGYDFTVFVTDSVRTERIEEVKMLGEEVGASFVIGVGGGTVIDLAKISSFEMNKPFLSVPTAAAHDGIASPRASVKDGEQSVSMAAQSPLGIVADTQVIASAPSRLLAAGCGDIISNFTAVMDWRLAHRLRNAPYSAYAAALSEMTARMIIESSDTIKPNVEESVRLVVKALISSGVAMSIAGSSAPASGSEHKFSHALDRIAPKPALHGEQCGVGAIMMMHLHGGDWRVIRNALIDIGAPVDAAGLGIDPEYIIEALTIAHTINPERYTILGTGITRDAAERLASVTKVI</sequence>
<comment type="subcellular location">
    <subcellularLocation>
        <location evidence="11">Cytoplasm</location>
    </subcellularLocation>
</comment>
<organism evidence="15 16">
    <name type="scientific">Candidatus Syntropharchaeum butanivorans</name>
    <dbReference type="NCBI Taxonomy" id="1839936"/>
    <lineage>
        <taxon>Archaea</taxon>
        <taxon>Methanobacteriati</taxon>
        <taxon>Methanobacteriota</taxon>
        <taxon>Stenosarchaea group</taxon>
        <taxon>Methanomicrobia</taxon>
        <taxon>Methanosarcinales</taxon>
        <taxon>ANME-2 cluster</taxon>
        <taxon>Candidatus Syntropharchaeum</taxon>
    </lineage>
</organism>
<evidence type="ECO:0000256" key="13">
    <source>
        <dbReference type="PIRSR" id="PIRSR000112-2"/>
    </source>
</evidence>
<dbReference type="SUPFAM" id="SSF56796">
    <property type="entry name" value="Dehydroquinate synthase-like"/>
    <property type="match status" value="1"/>
</dbReference>
<dbReference type="PANTHER" id="PTHR43616">
    <property type="entry name" value="GLYCEROL DEHYDROGENASE"/>
    <property type="match status" value="1"/>
</dbReference>
<dbReference type="PATRIC" id="fig|1839936.3.peg.74"/>
<dbReference type="Proteomes" id="UP000185779">
    <property type="component" value="Unassembled WGS sequence"/>
</dbReference>
<feature type="binding site" evidence="13">
    <location>
        <position position="148"/>
    </location>
    <ligand>
        <name>glycerol</name>
        <dbReference type="ChEBI" id="CHEBI:17754"/>
    </ligand>
</feature>
<keyword evidence="2 11" id="KW-0444">Lipid biosynthesis</keyword>
<evidence type="ECO:0000256" key="10">
    <source>
        <dbReference type="ARBA" id="ARBA00023264"/>
    </source>
</evidence>
<evidence type="ECO:0000256" key="11">
    <source>
        <dbReference type="HAMAP-Rule" id="MF_00497"/>
    </source>
</evidence>
<evidence type="ECO:0000256" key="1">
    <source>
        <dbReference type="ARBA" id="ARBA00022490"/>
    </source>
</evidence>
<dbReference type="EMBL" id="LYOR01000001">
    <property type="protein sequence ID" value="OFV66781.1"/>
    <property type="molecule type" value="Genomic_DNA"/>
</dbReference>
<proteinExistence type="inferred from homology"/>
<feature type="binding site" evidence="11 14">
    <location>
        <begin position="121"/>
        <end position="125"/>
    </location>
    <ligand>
        <name>NAD(+)</name>
        <dbReference type="ChEBI" id="CHEBI:57540"/>
    </ligand>
</feature>
<feature type="binding site" evidence="11 14">
    <location>
        <position position="152"/>
    </location>
    <ligand>
        <name>NAD(+)</name>
        <dbReference type="ChEBI" id="CHEBI:57540"/>
    </ligand>
</feature>
<keyword evidence="9 11" id="KW-0594">Phospholipid biosynthesis</keyword>
<dbReference type="STRING" id="1839936.SBU_000074"/>
<dbReference type="GO" id="GO:0046872">
    <property type="term" value="F:metal ion binding"/>
    <property type="evidence" value="ECO:0007669"/>
    <property type="project" value="UniProtKB-KW"/>
</dbReference>
<dbReference type="GO" id="GO:0005737">
    <property type="term" value="C:cytoplasm"/>
    <property type="evidence" value="ECO:0007669"/>
    <property type="project" value="UniProtKB-SubCell"/>
</dbReference>
<evidence type="ECO:0000313" key="16">
    <source>
        <dbReference type="Proteomes" id="UP000185779"/>
    </source>
</evidence>
<comment type="similarity">
    <text evidence="11">Belongs to the glycerol-1-phosphate dehydrogenase family.</text>
</comment>
<evidence type="ECO:0000256" key="3">
    <source>
        <dbReference type="ARBA" id="ARBA00022723"/>
    </source>
</evidence>
<dbReference type="PANTHER" id="PTHR43616:SF5">
    <property type="entry name" value="GLYCEROL DEHYDROGENASE 1"/>
    <property type="match status" value="1"/>
</dbReference>
<comment type="catalytic activity">
    <reaction evidence="11">
        <text>sn-glycerol 1-phosphate + NADP(+) = dihydroxyacetone phosphate + NADPH + H(+)</text>
        <dbReference type="Rhea" id="RHEA:21416"/>
        <dbReference type="ChEBI" id="CHEBI:15378"/>
        <dbReference type="ChEBI" id="CHEBI:57642"/>
        <dbReference type="ChEBI" id="CHEBI:57685"/>
        <dbReference type="ChEBI" id="CHEBI:57783"/>
        <dbReference type="ChEBI" id="CHEBI:58349"/>
        <dbReference type="EC" id="1.1.1.261"/>
    </reaction>
</comment>
<feature type="binding site" evidence="12">
    <location>
        <position position="195"/>
    </location>
    <ligand>
        <name>glycerol</name>
        <dbReference type="ChEBI" id="CHEBI:17754"/>
    </ligand>
</feature>
<dbReference type="Pfam" id="PF13685">
    <property type="entry name" value="Fe-ADH_2"/>
    <property type="match status" value="1"/>
</dbReference>
<feature type="binding site" evidence="11">
    <location>
        <position position="275"/>
    </location>
    <ligand>
        <name>Zn(2+)</name>
        <dbReference type="ChEBI" id="CHEBI:29105"/>
        <note>catalytic</note>
    </ligand>
</feature>
<dbReference type="HAMAP" id="MF_00497_A">
    <property type="entry name" value="G1P_dehydrogenase_A"/>
    <property type="match status" value="1"/>
</dbReference>
<evidence type="ECO:0000256" key="2">
    <source>
        <dbReference type="ARBA" id="ARBA00022516"/>
    </source>
</evidence>
<dbReference type="NCBIfam" id="NF002022">
    <property type="entry name" value="PRK00843.1"/>
    <property type="match status" value="1"/>
</dbReference>
<evidence type="ECO:0000256" key="12">
    <source>
        <dbReference type="PIRSR" id="PIRSR000112-1"/>
    </source>
</evidence>
<dbReference type="Gene3D" id="3.40.50.1970">
    <property type="match status" value="1"/>
</dbReference>
<comment type="caution">
    <text evidence="11">Lacks conserved residue(s) required for the propagation of feature annotation.</text>
</comment>
<feature type="binding site" evidence="11">
    <location>
        <position position="195"/>
    </location>
    <ligand>
        <name>Zn(2+)</name>
        <dbReference type="ChEBI" id="CHEBI:29105"/>
        <note>catalytic</note>
    </ligand>
</feature>
<protein>
    <recommendedName>
        <fullName evidence="11">Glycerol-1-phosphate dehydrogenase [NAD(P)+]</fullName>
        <shortName evidence="11">G1P dehydrogenase</shortName>
        <shortName evidence="11">G1PDH</shortName>
        <ecNumber evidence="11">1.1.1.261</ecNumber>
    </recommendedName>
    <alternativeName>
        <fullName evidence="11">Enantiomeric glycerophosphate synthase</fullName>
    </alternativeName>
    <alternativeName>
        <fullName evidence="11">sn-glycerol-1-phosphate dehydrogenase</fullName>
    </alternativeName>
</protein>
<name>A0A1F2P7Y4_9EURY</name>